<comment type="caution">
    <text evidence="1">The sequence shown here is derived from an EMBL/GenBank/DDBJ whole genome shotgun (WGS) entry which is preliminary data.</text>
</comment>
<reference evidence="1 2" key="1">
    <citation type="submission" date="2016-06" db="EMBL/GenBank/DDBJ databases">
        <authorList>
            <person name="Sutton G."/>
            <person name="Brinkac L."/>
            <person name="Sanka R."/>
            <person name="Adams M."/>
            <person name="Lau E."/>
            <person name="Sam S."/>
            <person name="Sreng N."/>
            <person name="Him V."/>
            <person name="Kerleguer A."/>
            <person name="Cheng S."/>
        </authorList>
    </citation>
    <scope>NUCLEOTIDE SEQUENCE [LARGE SCALE GENOMIC DNA]</scope>
    <source>
        <strain evidence="1 2">E2978</strain>
    </source>
</reference>
<dbReference type="InterPro" id="IPR036922">
    <property type="entry name" value="Rieske_2Fe-2S_sf"/>
</dbReference>
<gene>
    <name evidence="1" type="ORF">A5672_19045</name>
</gene>
<evidence type="ECO:0000313" key="2">
    <source>
        <dbReference type="Proteomes" id="UP000092086"/>
    </source>
</evidence>
<dbReference type="SUPFAM" id="SSF50022">
    <property type="entry name" value="ISP domain"/>
    <property type="match status" value="1"/>
</dbReference>
<dbReference type="AlphaFoldDB" id="A0ABD6P2A4"/>
<dbReference type="Proteomes" id="UP000092086">
    <property type="component" value="Unassembled WGS sequence"/>
</dbReference>
<protein>
    <submittedName>
        <fullName evidence="1">Uncharacterized protein</fullName>
    </submittedName>
</protein>
<name>A0ABD6P2A4_9MYCO</name>
<evidence type="ECO:0000313" key="1">
    <source>
        <dbReference type="EMBL" id="OBG36833.1"/>
    </source>
</evidence>
<organism evidence="1 2">
    <name type="scientific">Mycobacterium alsense</name>
    <dbReference type="NCBI Taxonomy" id="324058"/>
    <lineage>
        <taxon>Bacteria</taxon>
        <taxon>Bacillati</taxon>
        <taxon>Actinomycetota</taxon>
        <taxon>Actinomycetes</taxon>
        <taxon>Mycobacteriales</taxon>
        <taxon>Mycobacteriaceae</taxon>
        <taxon>Mycobacterium</taxon>
    </lineage>
</organism>
<sequence length="118" mass="12866">MQQRLSTGRGKFTTDYPELGTAPVSYEDCVSEEFFAAERKAVFERNRLCVGRIERLPRKGSYFTRDLPGRLASIANAVFTPAPEEVAEARSIIGGYGAPRPPGWARRAGTASSSTPPS</sequence>
<dbReference type="EMBL" id="LZIT01000177">
    <property type="protein sequence ID" value="OBG36833.1"/>
    <property type="molecule type" value="Genomic_DNA"/>
</dbReference>
<accession>A0ABD6P2A4</accession>
<proteinExistence type="predicted"/>